<dbReference type="Pfam" id="PF13561">
    <property type="entry name" value="adh_short_C2"/>
    <property type="match status" value="1"/>
</dbReference>
<dbReference type="GO" id="GO:0016491">
    <property type="term" value="F:oxidoreductase activity"/>
    <property type="evidence" value="ECO:0007669"/>
    <property type="project" value="UniProtKB-KW"/>
</dbReference>
<organism evidence="2 3">
    <name type="scientific">Aspergillus nanangensis</name>
    <dbReference type="NCBI Taxonomy" id="2582783"/>
    <lineage>
        <taxon>Eukaryota</taxon>
        <taxon>Fungi</taxon>
        <taxon>Dikarya</taxon>
        <taxon>Ascomycota</taxon>
        <taxon>Pezizomycotina</taxon>
        <taxon>Eurotiomycetes</taxon>
        <taxon>Eurotiomycetidae</taxon>
        <taxon>Eurotiales</taxon>
        <taxon>Aspergillaceae</taxon>
        <taxon>Aspergillus</taxon>
        <taxon>Aspergillus subgen. Circumdati</taxon>
    </lineage>
</organism>
<sequence length="172" mass="17783">MANHFIGKVIAITGGASGMGLATAKSLVKLGAAVSLADVDATKLSSVASTIEAQTPGAKVLATPLDVRDRDGVAHRETPDVELDTVIGINLVGALNCVKEQFSTIRLVRSVSMEIAPYGMRITAIASGFINTPMTQNNVDSTAADHVASLSPLKLAGEPEDIAKLALFLLSD</sequence>
<evidence type="ECO:0000256" key="1">
    <source>
        <dbReference type="ARBA" id="ARBA00023002"/>
    </source>
</evidence>
<keyword evidence="3" id="KW-1185">Reference proteome</keyword>
<reference evidence="2" key="2">
    <citation type="submission" date="2020-02" db="EMBL/GenBank/DDBJ databases">
        <authorList>
            <person name="Gilchrist C.L.M."/>
            <person name="Chooi Y.-H."/>
        </authorList>
    </citation>
    <scope>NUCLEOTIDE SEQUENCE</scope>
    <source>
        <strain evidence="2">MST-FP2251</strain>
    </source>
</reference>
<gene>
    <name evidence="2" type="ORF">FE257_003708</name>
</gene>
<keyword evidence="1" id="KW-0560">Oxidoreductase</keyword>
<dbReference type="InterPro" id="IPR036291">
    <property type="entry name" value="NAD(P)-bd_dom_sf"/>
</dbReference>
<dbReference type="EMBL" id="VCAU01000017">
    <property type="protein sequence ID" value="KAF9891696.1"/>
    <property type="molecule type" value="Genomic_DNA"/>
</dbReference>
<dbReference type="PANTHER" id="PTHR43658">
    <property type="entry name" value="SHORT-CHAIN DEHYDROGENASE/REDUCTASE"/>
    <property type="match status" value="1"/>
</dbReference>
<reference evidence="2" key="1">
    <citation type="journal article" date="2019" name="Beilstein J. Org. Chem.">
        <title>Nanangenines: drimane sesquiterpenoids as the dominant metabolite cohort of a novel Australian fungus, Aspergillus nanangensis.</title>
        <authorList>
            <person name="Lacey H.J."/>
            <person name="Gilchrist C.L.M."/>
            <person name="Crombie A."/>
            <person name="Kalaitzis J.A."/>
            <person name="Vuong D."/>
            <person name="Rutledge P.J."/>
            <person name="Turner P."/>
            <person name="Pitt J.I."/>
            <person name="Lacey E."/>
            <person name="Chooi Y.H."/>
            <person name="Piggott A.M."/>
        </authorList>
    </citation>
    <scope>NUCLEOTIDE SEQUENCE</scope>
    <source>
        <strain evidence="2">MST-FP2251</strain>
    </source>
</reference>
<name>A0AAD4CSC9_ASPNN</name>
<dbReference type="Proteomes" id="UP001194746">
    <property type="component" value="Unassembled WGS sequence"/>
</dbReference>
<proteinExistence type="predicted"/>
<accession>A0AAD4CSC9</accession>
<dbReference type="PANTHER" id="PTHR43658:SF8">
    <property type="entry name" value="17-BETA-HYDROXYSTEROID DEHYDROGENASE 14-RELATED"/>
    <property type="match status" value="1"/>
</dbReference>
<dbReference type="AlphaFoldDB" id="A0AAD4CSC9"/>
<dbReference type="Pfam" id="PF00106">
    <property type="entry name" value="adh_short"/>
    <property type="match status" value="1"/>
</dbReference>
<dbReference type="Gene3D" id="3.40.50.720">
    <property type="entry name" value="NAD(P)-binding Rossmann-like Domain"/>
    <property type="match status" value="2"/>
</dbReference>
<dbReference type="InterPro" id="IPR002347">
    <property type="entry name" value="SDR_fam"/>
</dbReference>
<dbReference type="CDD" id="cd05233">
    <property type="entry name" value="SDR_c"/>
    <property type="match status" value="1"/>
</dbReference>
<protein>
    <submittedName>
        <fullName evidence="2">Uncharacterized protein</fullName>
    </submittedName>
</protein>
<dbReference type="SUPFAM" id="SSF51735">
    <property type="entry name" value="NAD(P)-binding Rossmann-fold domains"/>
    <property type="match status" value="1"/>
</dbReference>
<evidence type="ECO:0000313" key="3">
    <source>
        <dbReference type="Proteomes" id="UP001194746"/>
    </source>
</evidence>
<dbReference type="PRINTS" id="PR00081">
    <property type="entry name" value="GDHRDH"/>
</dbReference>
<comment type="caution">
    <text evidence="2">The sequence shown here is derived from an EMBL/GenBank/DDBJ whole genome shotgun (WGS) entry which is preliminary data.</text>
</comment>
<evidence type="ECO:0000313" key="2">
    <source>
        <dbReference type="EMBL" id="KAF9891696.1"/>
    </source>
</evidence>